<comment type="caution">
    <text evidence="8">The sequence shown here is derived from an EMBL/GenBank/DDBJ whole genome shotgun (WGS) entry which is preliminary data.</text>
</comment>
<dbReference type="InterPro" id="IPR012951">
    <property type="entry name" value="BBE"/>
</dbReference>
<comment type="cofactor">
    <cofactor evidence="1">
        <name>FAD</name>
        <dbReference type="ChEBI" id="CHEBI:57692"/>
    </cofactor>
</comment>
<evidence type="ECO:0000256" key="2">
    <source>
        <dbReference type="ARBA" id="ARBA00005466"/>
    </source>
</evidence>
<reference evidence="8" key="1">
    <citation type="submission" date="2022-12" db="EMBL/GenBank/DDBJ databases">
        <authorList>
            <person name="Petersen C."/>
        </authorList>
    </citation>
    <scope>NUCLEOTIDE SEQUENCE</scope>
    <source>
        <strain evidence="8">IBT 30728</strain>
    </source>
</reference>
<proteinExistence type="inferred from homology"/>
<sequence length="615" mass="67199">MIGPLLLPLLFTAVIGSPHHNECRCRPTDRCWPSTKEWTALNKTLNGNLAAVRPAAFVCHVPDYNAEACQVVKDSWSNSVWRSSQAGAIQWENWEAWPERDQSCYVESPEDSVCQQGRISLFSANVQNAKDIQHAVRFAGNHNLRLVIKNSGHDFLGRSAAPESLQILTHSMTDIEMLDNFIPKGGKKSEGTAMRIGAGVQLPEMYVAAAKQGRAIVAGAAHTVGAAGGYIQGGGHSPFGQWKGLASDNALEFEVVVADVSPFDRQNLRKKPRIKPGPVADKRNQGSLVTANAYQNRDLFWALRGGGGGTFGVVTRVTIRTFEDVPVVAYNFNMTTAGGDPRFWDVFAEWHSALPSINDGGGSGYYYGFPNLPLSATESVSTIFALLFFTEKTSVAEVDALFQPLASKLRQMGNVQVVNESIAFPSIISTVSTLILGGSADSTGRTSMLASRLYSKDLMLTPNGPQRLANAIKSIKWDPGHEFIGHVVAGGAVARNGETIDSAVNPAWRRTISHLLFARSWKAAETTPAQQAAIIRNMTDVEIPILRSVEGEDQMGAYLNEANGYEPDFQASFWGRNYPRLYRIKQKWDPEGLFITRKGVGSEDWDDAGLCRRGH</sequence>
<dbReference type="EMBL" id="JAPWDQ010000002">
    <property type="protein sequence ID" value="KAJ5493424.1"/>
    <property type="molecule type" value="Genomic_DNA"/>
</dbReference>
<dbReference type="Proteomes" id="UP001148312">
    <property type="component" value="Unassembled WGS sequence"/>
</dbReference>
<evidence type="ECO:0000256" key="1">
    <source>
        <dbReference type="ARBA" id="ARBA00001974"/>
    </source>
</evidence>
<dbReference type="PANTHER" id="PTHR42973">
    <property type="entry name" value="BINDING OXIDOREDUCTASE, PUTATIVE (AFU_ORTHOLOGUE AFUA_1G17690)-RELATED"/>
    <property type="match status" value="1"/>
</dbReference>
<evidence type="ECO:0000256" key="3">
    <source>
        <dbReference type="ARBA" id="ARBA00022630"/>
    </source>
</evidence>
<evidence type="ECO:0000313" key="8">
    <source>
        <dbReference type="EMBL" id="KAJ5493424.1"/>
    </source>
</evidence>
<keyword evidence="9" id="KW-1185">Reference proteome</keyword>
<dbReference type="PROSITE" id="PS51387">
    <property type="entry name" value="FAD_PCMH"/>
    <property type="match status" value="1"/>
</dbReference>
<dbReference type="InterPro" id="IPR006094">
    <property type="entry name" value="Oxid_FAD_bind_N"/>
</dbReference>
<dbReference type="GO" id="GO:0016491">
    <property type="term" value="F:oxidoreductase activity"/>
    <property type="evidence" value="ECO:0007669"/>
    <property type="project" value="UniProtKB-KW"/>
</dbReference>
<evidence type="ECO:0000256" key="4">
    <source>
        <dbReference type="ARBA" id="ARBA00022827"/>
    </source>
</evidence>
<feature type="chain" id="PRO_5040997009" evidence="6">
    <location>
        <begin position="17"/>
        <end position="615"/>
    </location>
</feature>
<dbReference type="InterPro" id="IPR036318">
    <property type="entry name" value="FAD-bd_PCMH-like_sf"/>
</dbReference>
<keyword evidence="4" id="KW-0274">FAD</keyword>
<protein>
    <submittedName>
        <fullName evidence="8">FAD-linked oxidoreductase</fullName>
    </submittedName>
</protein>
<dbReference type="AlphaFoldDB" id="A0A9W9XIB4"/>
<dbReference type="RefSeq" id="XP_056793804.1">
    <property type="nucleotide sequence ID" value="XM_056931773.1"/>
</dbReference>
<dbReference type="GO" id="GO:0071949">
    <property type="term" value="F:FAD binding"/>
    <property type="evidence" value="ECO:0007669"/>
    <property type="project" value="InterPro"/>
</dbReference>
<organism evidence="8 9">
    <name type="scientific">Penicillium diatomitis</name>
    <dbReference type="NCBI Taxonomy" id="2819901"/>
    <lineage>
        <taxon>Eukaryota</taxon>
        <taxon>Fungi</taxon>
        <taxon>Dikarya</taxon>
        <taxon>Ascomycota</taxon>
        <taxon>Pezizomycotina</taxon>
        <taxon>Eurotiomycetes</taxon>
        <taxon>Eurotiomycetidae</taxon>
        <taxon>Eurotiales</taxon>
        <taxon>Aspergillaceae</taxon>
        <taxon>Penicillium</taxon>
    </lineage>
</organism>
<dbReference type="Gene3D" id="3.30.465.10">
    <property type="match status" value="2"/>
</dbReference>
<keyword evidence="6" id="KW-0732">Signal</keyword>
<dbReference type="Pfam" id="PF01565">
    <property type="entry name" value="FAD_binding_4"/>
    <property type="match status" value="1"/>
</dbReference>
<reference evidence="8" key="2">
    <citation type="journal article" date="2023" name="IMA Fungus">
        <title>Comparative genomic study of the Penicillium genus elucidates a diverse pangenome and 15 lateral gene transfer events.</title>
        <authorList>
            <person name="Petersen C."/>
            <person name="Sorensen T."/>
            <person name="Nielsen M.R."/>
            <person name="Sondergaard T.E."/>
            <person name="Sorensen J.L."/>
            <person name="Fitzpatrick D.A."/>
            <person name="Frisvad J.C."/>
            <person name="Nielsen K.L."/>
        </authorList>
    </citation>
    <scope>NUCLEOTIDE SEQUENCE</scope>
    <source>
        <strain evidence="8">IBT 30728</strain>
    </source>
</reference>
<gene>
    <name evidence="8" type="ORF">N7539_002170</name>
</gene>
<evidence type="ECO:0000259" key="7">
    <source>
        <dbReference type="PROSITE" id="PS51387"/>
    </source>
</evidence>
<keyword evidence="5" id="KW-0560">Oxidoreductase</keyword>
<evidence type="ECO:0000256" key="6">
    <source>
        <dbReference type="SAM" id="SignalP"/>
    </source>
</evidence>
<dbReference type="InterPro" id="IPR016166">
    <property type="entry name" value="FAD-bd_PCMH"/>
</dbReference>
<evidence type="ECO:0000313" key="9">
    <source>
        <dbReference type="Proteomes" id="UP001148312"/>
    </source>
</evidence>
<dbReference type="InterPro" id="IPR016169">
    <property type="entry name" value="FAD-bd_PCMH_sub2"/>
</dbReference>
<dbReference type="PANTHER" id="PTHR42973:SF39">
    <property type="entry name" value="FAD-BINDING PCMH-TYPE DOMAIN-CONTAINING PROTEIN"/>
    <property type="match status" value="1"/>
</dbReference>
<dbReference type="Pfam" id="PF08031">
    <property type="entry name" value="BBE"/>
    <property type="match status" value="1"/>
</dbReference>
<feature type="domain" description="FAD-binding PCMH-type" evidence="7">
    <location>
        <begin position="114"/>
        <end position="324"/>
    </location>
</feature>
<accession>A0A9W9XIB4</accession>
<dbReference type="SUPFAM" id="SSF56176">
    <property type="entry name" value="FAD-binding/transporter-associated domain-like"/>
    <property type="match status" value="1"/>
</dbReference>
<comment type="similarity">
    <text evidence="2">Belongs to the oxygen-dependent FAD-linked oxidoreductase family.</text>
</comment>
<dbReference type="InterPro" id="IPR050416">
    <property type="entry name" value="FAD-linked_Oxidoreductase"/>
</dbReference>
<dbReference type="GeneID" id="81622022"/>
<evidence type="ECO:0000256" key="5">
    <source>
        <dbReference type="ARBA" id="ARBA00023002"/>
    </source>
</evidence>
<keyword evidence="3" id="KW-0285">Flavoprotein</keyword>
<feature type="signal peptide" evidence="6">
    <location>
        <begin position="1"/>
        <end position="16"/>
    </location>
</feature>
<name>A0A9W9XIB4_9EURO</name>